<dbReference type="Pfam" id="PF05683">
    <property type="entry name" value="Fumerase_C"/>
    <property type="match status" value="1"/>
</dbReference>
<name>A0A328P9Z2_9EURY</name>
<keyword evidence="2" id="KW-0456">Lyase</keyword>
<dbReference type="EMBL" id="QLOE01000002">
    <property type="protein sequence ID" value="RAO79508.1"/>
    <property type="molecule type" value="Genomic_DNA"/>
</dbReference>
<keyword evidence="5" id="KW-1185">Reference proteome</keyword>
<evidence type="ECO:0000256" key="1">
    <source>
        <dbReference type="ARBA" id="ARBA00008876"/>
    </source>
</evidence>
<dbReference type="InterPro" id="IPR036660">
    <property type="entry name" value="Fe-S_hydroAse_TtdB_cat_sf"/>
</dbReference>
<gene>
    <name evidence="4" type="ORF">DPC56_01635</name>
</gene>
<dbReference type="OrthoDB" id="77051at2157"/>
<proteinExistence type="inferred from homology"/>
<dbReference type="PANTHER" id="PTHR43351:SF2">
    <property type="entry name" value="L(+)-TARTRATE DEHYDRATASE SUBUNIT BETA-RELATED"/>
    <property type="match status" value="1"/>
</dbReference>
<feature type="domain" description="Fe-S hydro-lyase tartrate dehydratase beta-type catalytic" evidence="3">
    <location>
        <begin position="7"/>
        <end position="162"/>
    </location>
</feature>
<dbReference type="Proteomes" id="UP000249782">
    <property type="component" value="Unassembled WGS sequence"/>
</dbReference>
<evidence type="ECO:0000256" key="2">
    <source>
        <dbReference type="ARBA" id="ARBA00023239"/>
    </source>
</evidence>
<reference evidence="4 5" key="1">
    <citation type="submission" date="2018-06" db="EMBL/GenBank/DDBJ databases">
        <title>Draft genome sequence of hyperthermophilic methanogen Methanothermobacter tenebrarum sp. MCM-B 1447.</title>
        <authorList>
            <person name="Pore S.D."/>
            <person name="Dagar S."/>
            <person name="Dhakephalkar P.K."/>
        </authorList>
    </citation>
    <scope>NUCLEOTIDE SEQUENCE [LARGE SCALE GENOMIC DNA]</scope>
    <source>
        <strain evidence="4 5">MCM B 1447</strain>
    </source>
</reference>
<sequence length="164" mass="17342">MMEIRVPSTPNKLKSLKIGDRILLKGKIYTGRDAVLPRLVDAVKSGRSPVDLRGAAIMHTGVSDAGIAPTSSNKKDIEESIPFLASAGVLIHIGKGALKEETIDALDEAGAIFVVTPPVAALLTSRVKSKKIIAYKEEGMEALYELEVEGFPGIVAAAHGKSII</sequence>
<evidence type="ECO:0000313" key="5">
    <source>
        <dbReference type="Proteomes" id="UP000249782"/>
    </source>
</evidence>
<comment type="similarity">
    <text evidence="1">Belongs to the class-I fumarase family.</text>
</comment>
<evidence type="ECO:0000313" key="4">
    <source>
        <dbReference type="EMBL" id="RAO79508.1"/>
    </source>
</evidence>
<organism evidence="4 5">
    <name type="scientific">Methanothermobacter tenebrarum</name>
    <dbReference type="NCBI Taxonomy" id="680118"/>
    <lineage>
        <taxon>Archaea</taxon>
        <taxon>Methanobacteriati</taxon>
        <taxon>Methanobacteriota</taxon>
        <taxon>Methanomada group</taxon>
        <taxon>Methanobacteria</taxon>
        <taxon>Methanobacteriales</taxon>
        <taxon>Methanobacteriaceae</taxon>
        <taxon>Methanothermobacter</taxon>
    </lineage>
</organism>
<evidence type="ECO:0000259" key="3">
    <source>
        <dbReference type="Pfam" id="PF05683"/>
    </source>
</evidence>
<dbReference type="SUPFAM" id="SSF117457">
    <property type="entry name" value="FumA C-terminal domain-like"/>
    <property type="match status" value="1"/>
</dbReference>
<dbReference type="AlphaFoldDB" id="A0A328P9Z2"/>
<dbReference type="Gene3D" id="3.20.130.10">
    <property type="entry name" value="Fe-S hydro-lyase, tartrate dehydratase beta-type, catalytic domain"/>
    <property type="match status" value="1"/>
</dbReference>
<dbReference type="GO" id="GO:0016836">
    <property type="term" value="F:hydro-lyase activity"/>
    <property type="evidence" value="ECO:0007669"/>
    <property type="project" value="InterPro"/>
</dbReference>
<dbReference type="PANTHER" id="PTHR43351">
    <property type="entry name" value="L(+)-TARTRATE DEHYDRATASE SUBUNIT BETA"/>
    <property type="match status" value="1"/>
</dbReference>
<protein>
    <submittedName>
        <fullName evidence="4">Fumarate hydratase</fullName>
    </submittedName>
</protein>
<comment type="caution">
    <text evidence="4">The sequence shown here is derived from an EMBL/GenBank/DDBJ whole genome shotgun (WGS) entry which is preliminary data.</text>
</comment>
<dbReference type="RefSeq" id="WP_112093337.1">
    <property type="nucleotide sequence ID" value="NZ_QLOE01000002.1"/>
</dbReference>
<dbReference type="InterPro" id="IPR004647">
    <property type="entry name" value="Fe-S_hydro-lyase_TtdB-typ_cat"/>
</dbReference>
<accession>A0A328P9Z2</accession>